<keyword evidence="2" id="KW-1185">Reference proteome</keyword>
<comment type="caution">
    <text evidence="1">The sequence shown here is derived from an EMBL/GenBank/DDBJ whole genome shotgun (WGS) entry which is preliminary data.</text>
</comment>
<sequence length="138" mass="15922">MPTIHTTLPAQLKVPVSMGEFYDKLSILQLKQRMIHEADKRQQVELELNSLLAIMPNFPNIQVSLQELLDQLDKVNEAIWLVEDAIRVCERQQEFDAHFIALARAVYTNNDQRARIKNHINQLTGSTFTEVKSHQEAT</sequence>
<organism evidence="1 2">
    <name type="scientific">Undibacterium fentianense</name>
    <dbReference type="NCBI Taxonomy" id="2828728"/>
    <lineage>
        <taxon>Bacteria</taxon>
        <taxon>Pseudomonadati</taxon>
        <taxon>Pseudomonadota</taxon>
        <taxon>Betaproteobacteria</taxon>
        <taxon>Burkholderiales</taxon>
        <taxon>Oxalobacteraceae</taxon>
        <taxon>Undibacterium</taxon>
    </lineage>
</organism>
<gene>
    <name evidence="1" type="ORF">KDM90_16120</name>
</gene>
<dbReference type="AlphaFoldDB" id="A0A941E6N8"/>
<dbReference type="Pfam" id="PF19662">
    <property type="entry name" value="DUF6165"/>
    <property type="match status" value="1"/>
</dbReference>
<dbReference type="EMBL" id="JAGSPJ010000007">
    <property type="protein sequence ID" value="MBR7801539.1"/>
    <property type="molecule type" value="Genomic_DNA"/>
</dbReference>
<evidence type="ECO:0000313" key="1">
    <source>
        <dbReference type="EMBL" id="MBR7801539.1"/>
    </source>
</evidence>
<dbReference type="InterPro" id="IPR046163">
    <property type="entry name" value="DUF6165"/>
</dbReference>
<dbReference type="RefSeq" id="WP_212676662.1">
    <property type="nucleotide sequence ID" value="NZ_JAGSPJ010000007.1"/>
</dbReference>
<accession>A0A941E6N8</accession>
<evidence type="ECO:0000313" key="2">
    <source>
        <dbReference type="Proteomes" id="UP000678545"/>
    </source>
</evidence>
<protein>
    <submittedName>
        <fullName evidence="1">Uncharacterized protein</fullName>
    </submittedName>
</protein>
<dbReference type="Proteomes" id="UP000678545">
    <property type="component" value="Unassembled WGS sequence"/>
</dbReference>
<name>A0A941E6N8_9BURK</name>
<proteinExistence type="predicted"/>
<reference evidence="1" key="1">
    <citation type="submission" date="2021-04" db="EMBL/GenBank/DDBJ databases">
        <title>novel species isolated from subtropical streams in China.</title>
        <authorList>
            <person name="Lu H."/>
        </authorList>
    </citation>
    <scope>NUCLEOTIDE SEQUENCE</scope>
    <source>
        <strain evidence="1">FT137W</strain>
    </source>
</reference>